<dbReference type="Gene3D" id="3.40.50.1110">
    <property type="entry name" value="SGNH hydrolase"/>
    <property type="match status" value="1"/>
</dbReference>
<reference evidence="3" key="1">
    <citation type="journal article" date="2022" name="Front. Genet.">
        <title>Chromosome-Scale Assembly of the Dendrobium nobile Genome Provides Insights Into the Molecular Mechanism of the Biosynthesis of the Medicinal Active Ingredient of Dendrobium.</title>
        <authorList>
            <person name="Xu Q."/>
            <person name="Niu S.-C."/>
            <person name="Li K.-L."/>
            <person name="Zheng P.-J."/>
            <person name="Zhang X.-J."/>
            <person name="Jia Y."/>
            <person name="Liu Y."/>
            <person name="Niu Y.-X."/>
            <person name="Yu L.-H."/>
            <person name="Chen D.-F."/>
            <person name="Zhang G.-Q."/>
        </authorList>
    </citation>
    <scope>NUCLEOTIDE SEQUENCE</scope>
    <source>
        <tissue evidence="3">Leaf</tissue>
    </source>
</reference>
<dbReference type="PANTHER" id="PTHR22835:SF659">
    <property type="entry name" value="GDSL LIPASE_ACYLHYDROLASE, PUTATIVE (AFU_ORTHOLOGUE AFUA_2G00510)-RELATED"/>
    <property type="match status" value="1"/>
</dbReference>
<dbReference type="Proteomes" id="UP000829196">
    <property type="component" value="Unassembled WGS sequence"/>
</dbReference>
<comment type="similarity">
    <text evidence="1">Belongs to the 'GDSL' lipolytic enzyme family.</text>
</comment>
<gene>
    <name evidence="3" type="ORF">KFK09_025962</name>
</gene>
<dbReference type="AlphaFoldDB" id="A0A8T3A7B3"/>
<dbReference type="EMBL" id="JAGYWB010000018">
    <property type="protein sequence ID" value="KAI0491702.1"/>
    <property type="molecule type" value="Genomic_DNA"/>
</dbReference>
<dbReference type="PANTHER" id="PTHR22835">
    <property type="entry name" value="ZINC FINGER FYVE DOMAIN CONTAINING PROTEIN"/>
    <property type="match status" value="1"/>
</dbReference>
<dbReference type="InterPro" id="IPR001087">
    <property type="entry name" value="GDSL"/>
</dbReference>
<evidence type="ECO:0000256" key="2">
    <source>
        <dbReference type="ARBA" id="ARBA00023180"/>
    </source>
</evidence>
<evidence type="ECO:0008006" key="5">
    <source>
        <dbReference type="Google" id="ProtNLM"/>
    </source>
</evidence>
<name>A0A8T3A7B3_DENNO</name>
<dbReference type="InterPro" id="IPR036514">
    <property type="entry name" value="SGNH_hydro_sf"/>
</dbReference>
<proteinExistence type="inferred from homology"/>
<protein>
    <recommendedName>
        <fullName evidence="5">GDSL esterase/lipase</fullName>
    </recommendedName>
</protein>
<sequence length="163" mass="17738">MFSWIRIIEIFSSAAPSMTGNDGDDGGDKWQTVVAVGGWRWCWKPKAPIFNSPWLPPSSPFILPSLLLLSSSFSSRPTNHGSCYTSIFSFGDSITDTGNLLLSNGDNCLSGRLPYGETFFGRPTGRFSDGRLIIDFIAEAMGIPFLPLLCDCEEEIAEVSGEG</sequence>
<evidence type="ECO:0000313" key="3">
    <source>
        <dbReference type="EMBL" id="KAI0491702.1"/>
    </source>
</evidence>
<accession>A0A8T3A7B3</accession>
<dbReference type="GO" id="GO:0016788">
    <property type="term" value="F:hydrolase activity, acting on ester bonds"/>
    <property type="evidence" value="ECO:0007669"/>
    <property type="project" value="InterPro"/>
</dbReference>
<organism evidence="3 4">
    <name type="scientific">Dendrobium nobile</name>
    <name type="common">Orchid</name>
    <dbReference type="NCBI Taxonomy" id="94219"/>
    <lineage>
        <taxon>Eukaryota</taxon>
        <taxon>Viridiplantae</taxon>
        <taxon>Streptophyta</taxon>
        <taxon>Embryophyta</taxon>
        <taxon>Tracheophyta</taxon>
        <taxon>Spermatophyta</taxon>
        <taxon>Magnoliopsida</taxon>
        <taxon>Liliopsida</taxon>
        <taxon>Asparagales</taxon>
        <taxon>Orchidaceae</taxon>
        <taxon>Epidendroideae</taxon>
        <taxon>Malaxideae</taxon>
        <taxon>Dendrobiinae</taxon>
        <taxon>Dendrobium</taxon>
    </lineage>
</organism>
<evidence type="ECO:0000313" key="4">
    <source>
        <dbReference type="Proteomes" id="UP000829196"/>
    </source>
</evidence>
<keyword evidence="4" id="KW-1185">Reference proteome</keyword>
<comment type="caution">
    <text evidence="3">The sequence shown here is derived from an EMBL/GenBank/DDBJ whole genome shotgun (WGS) entry which is preliminary data.</text>
</comment>
<keyword evidence="2" id="KW-0325">Glycoprotein</keyword>
<evidence type="ECO:0000256" key="1">
    <source>
        <dbReference type="ARBA" id="ARBA00008668"/>
    </source>
</evidence>
<dbReference type="OrthoDB" id="786368at2759"/>
<dbReference type="Pfam" id="PF00657">
    <property type="entry name" value="Lipase_GDSL"/>
    <property type="match status" value="1"/>
</dbReference>